<accession>A0A9P4SFE3</accession>
<name>A0A9P4SFE3_9PEZI</name>
<reference evidence="8" key="1">
    <citation type="journal article" date="2020" name="Stud. Mycol.">
        <title>101 Dothideomycetes genomes: a test case for predicting lifestyles and emergence of pathogens.</title>
        <authorList>
            <person name="Haridas S."/>
            <person name="Albert R."/>
            <person name="Binder M."/>
            <person name="Bloem J."/>
            <person name="Labutti K."/>
            <person name="Salamov A."/>
            <person name="Andreopoulos B."/>
            <person name="Baker S."/>
            <person name="Barry K."/>
            <person name="Bills G."/>
            <person name="Bluhm B."/>
            <person name="Cannon C."/>
            <person name="Castanera R."/>
            <person name="Culley D."/>
            <person name="Daum C."/>
            <person name="Ezra D."/>
            <person name="Gonzalez J."/>
            <person name="Henrissat B."/>
            <person name="Kuo A."/>
            <person name="Liang C."/>
            <person name="Lipzen A."/>
            <person name="Lutzoni F."/>
            <person name="Magnuson J."/>
            <person name="Mondo S."/>
            <person name="Nolan M."/>
            <person name="Ohm R."/>
            <person name="Pangilinan J."/>
            <person name="Park H.-J."/>
            <person name="Ramirez L."/>
            <person name="Alfaro M."/>
            <person name="Sun H."/>
            <person name="Tritt A."/>
            <person name="Yoshinaga Y."/>
            <person name="Zwiers L.-H."/>
            <person name="Turgeon B."/>
            <person name="Goodwin S."/>
            <person name="Spatafora J."/>
            <person name="Crous P."/>
            <person name="Grigoriev I."/>
        </authorList>
    </citation>
    <scope>NUCLEOTIDE SEQUENCE</scope>
    <source>
        <strain evidence="8">CBS 101060</strain>
    </source>
</reference>
<evidence type="ECO:0000256" key="5">
    <source>
        <dbReference type="ARBA" id="ARBA00023242"/>
    </source>
</evidence>
<sequence length="587" mass="66423">MPSEWHSHVRPDTHVVLELSSGVLKIVEIILNTNISIAKFGTFPTDALVGRPFHLTYEITDRTDLDGRPLLRIVPIEELNSEQFGQEEPESSTRASRAESGADDGDAKIDFTGSNENSAMKDNRFTVDDSSRQTLSMSEIEELKKTDTGSGKYIVTKILASHKYLDEKSQFSLAKYALRKVKKYLKRFTVRPIDVTMLTQVIRERYSKKIMHLRPEHLGLLTSMVDVHFSEPTESTFDHSNHTTGPGRWLAVDETGGLLVAAMAEKMGILYPTEDDTYEGESDNTEEKESNDPALVEPCSNSINQPPAQDDATSMASKRKSRASLRRQIPAMSASTNTITLINPNIQSKLHLLKHFNFDQDDPDPLHPLYTHLKTLSWIQLLHTYADRPEATPEQLDAWTSTQRGSYYRKLRRWELVKSVVDDTRSGGFDGIILATPMEPQSILKHTLPLLRGGAQVVVYWPHVEPLSQLHDLFSRERKSAFADRYYQDPDSINEVDFPLNPLHVLNIRLQVLRARQWQVLEGRTHPMMTAKGGPEGCVFAGIRVIPSATKVEAKGRFPKKRKKEPSLEEIEQAEKRLKGAEISYQN</sequence>
<evidence type="ECO:0000256" key="1">
    <source>
        <dbReference type="ARBA" id="ARBA00004123"/>
    </source>
</evidence>
<comment type="similarity">
    <text evidence="2">Belongs to the TRM6/GCD10 family.</text>
</comment>
<comment type="subcellular location">
    <subcellularLocation>
        <location evidence="1">Nucleus</location>
    </subcellularLocation>
</comment>
<comment type="caution">
    <text evidence="8">The sequence shown here is derived from an EMBL/GenBank/DDBJ whole genome shotgun (WGS) entry which is preliminary data.</text>
</comment>
<evidence type="ECO:0000256" key="4">
    <source>
        <dbReference type="ARBA" id="ARBA00022694"/>
    </source>
</evidence>
<protein>
    <recommendedName>
        <fullName evidence="3">tRNA (adenine(58)-N(1))-methyltransferase non-catalytic subunit TRM6</fullName>
    </recommendedName>
    <alternativeName>
        <fullName evidence="6">tRNA(m1A58)-methyltransferase subunit TRM6</fullName>
    </alternativeName>
</protein>
<dbReference type="PANTHER" id="PTHR12945">
    <property type="entry name" value="TRANSLATION INITIATION FACTOR EIF3-RELATED"/>
    <property type="match status" value="1"/>
</dbReference>
<keyword evidence="9" id="KW-1185">Reference proteome</keyword>
<evidence type="ECO:0000256" key="7">
    <source>
        <dbReference type="SAM" id="MobiDB-lite"/>
    </source>
</evidence>
<dbReference type="InterPro" id="IPR017423">
    <property type="entry name" value="TRM6"/>
</dbReference>
<feature type="compositionally biased region" description="Acidic residues" evidence="7">
    <location>
        <begin position="274"/>
        <end position="284"/>
    </location>
</feature>
<gene>
    <name evidence="8" type="ORF">M501DRAFT_1000946</name>
</gene>
<evidence type="ECO:0000256" key="2">
    <source>
        <dbReference type="ARBA" id="ARBA00008320"/>
    </source>
</evidence>
<dbReference type="Pfam" id="PF04189">
    <property type="entry name" value="Gcd10p"/>
    <property type="match status" value="1"/>
</dbReference>
<keyword evidence="5" id="KW-0539">Nucleus</keyword>
<evidence type="ECO:0000313" key="9">
    <source>
        <dbReference type="Proteomes" id="UP000799429"/>
    </source>
</evidence>
<dbReference type="Proteomes" id="UP000799429">
    <property type="component" value="Unassembled WGS sequence"/>
</dbReference>
<evidence type="ECO:0000256" key="3">
    <source>
        <dbReference type="ARBA" id="ARBA00021704"/>
    </source>
</evidence>
<dbReference type="AlphaFoldDB" id="A0A9P4SFE3"/>
<organism evidence="8 9">
    <name type="scientific">Patellaria atrata CBS 101060</name>
    <dbReference type="NCBI Taxonomy" id="1346257"/>
    <lineage>
        <taxon>Eukaryota</taxon>
        <taxon>Fungi</taxon>
        <taxon>Dikarya</taxon>
        <taxon>Ascomycota</taxon>
        <taxon>Pezizomycotina</taxon>
        <taxon>Dothideomycetes</taxon>
        <taxon>Dothideomycetes incertae sedis</taxon>
        <taxon>Patellariales</taxon>
        <taxon>Patellariaceae</taxon>
        <taxon>Patellaria</taxon>
    </lineage>
</organism>
<evidence type="ECO:0000256" key="6">
    <source>
        <dbReference type="ARBA" id="ARBA00032319"/>
    </source>
</evidence>
<feature type="region of interest" description="Disordered" evidence="7">
    <location>
        <begin position="79"/>
        <end position="108"/>
    </location>
</feature>
<keyword evidence="4" id="KW-0819">tRNA processing</keyword>
<dbReference type="EMBL" id="MU006091">
    <property type="protein sequence ID" value="KAF2841673.1"/>
    <property type="molecule type" value="Genomic_DNA"/>
</dbReference>
<feature type="region of interest" description="Disordered" evidence="7">
    <location>
        <begin position="274"/>
        <end position="322"/>
    </location>
</feature>
<dbReference type="OrthoDB" id="10254665at2759"/>
<proteinExistence type="inferred from homology"/>
<dbReference type="GO" id="GO:0031515">
    <property type="term" value="C:tRNA (m1A) methyltransferase complex"/>
    <property type="evidence" value="ECO:0007669"/>
    <property type="project" value="InterPro"/>
</dbReference>
<evidence type="ECO:0000313" key="8">
    <source>
        <dbReference type="EMBL" id="KAF2841673.1"/>
    </source>
</evidence>
<dbReference type="PANTHER" id="PTHR12945:SF0">
    <property type="entry name" value="TRNA (ADENINE(58)-N(1))-METHYLTRANSFERASE NON-CATALYTIC SUBUNIT TRM6"/>
    <property type="match status" value="1"/>
</dbReference>
<dbReference type="GO" id="GO:0030488">
    <property type="term" value="P:tRNA methylation"/>
    <property type="evidence" value="ECO:0007669"/>
    <property type="project" value="InterPro"/>
</dbReference>
<dbReference type="GO" id="GO:0005634">
    <property type="term" value="C:nucleus"/>
    <property type="evidence" value="ECO:0007669"/>
    <property type="project" value="UniProtKB-SubCell"/>
</dbReference>